<dbReference type="InterPro" id="IPR007967">
    <property type="entry name" value="GSKIP_dom"/>
</dbReference>
<dbReference type="Gene3D" id="3.30.2280.10">
    <property type="entry name" value="Hypothetical protein (hspc210)"/>
    <property type="match status" value="1"/>
</dbReference>
<dbReference type="Proteomes" id="UP001153636">
    <property type="component" value="Chromosome 3"/>
</dbReference>
<dbReference type="InterPro" id="IPR037395">
    <property type="entry name" value="GSKIP"/>
</dbReference>
<organism evidence="3 4">
    <name type="scientific">Psylliodes chrysocephalus</name>
    <dbReference type="NCBI Taxonomy" id="3402493"/>
    <lineage>
        <taxon>Eukaryota</taxon>
        <taxon>Metazoa</taxon>
        <taxon>Ecdysozoa</taxon>
        <taxon>Arthropoda</taxon>
        <taxon>Hexapoda</taxon>
        <taxon>Insecta</taxon>
        <taxon>Pterygota</taxon>
        <taxon>Neoptera</taxon>
        <taxon>Endopterygota</taxon>
        <taxon>Coleoptera</taxon>
        <taxon>Polyphaga</taxon>
        <taxon>Cucujiformia</taxon>
        <taxon>Chrysomeloidea</taxon>
        <taxon>Chrysomelidae</taxon>
        <taxon>Galerucinae</taxon>
        <taxon>Alticini</taxon>
        <taxon>Psylliodes</taxon>
    </lineage>
</organism>
<name>A0A9P0D1Z8_9CUCU</name>
<dbReference type="GO" id="GO:0019207">
    <property type="term" value="F:kinase regulator activity"/>
    <property type="evidence" value="ECO:0007669"/>
    <property type="project" value="TreeGrafter"/>
</dbReference>
<evidence type="ECO:0000313" key="4">
    <source>
        <dbReference type="Proteomes" id="UP001153636"/>
    </source>
</evidence>
<keyword evidence="4" id="KW-1185">Reference proteome</keyword>
<comment type="similarity">
    <text evidence="1">Belongs to the GSKIP family.</text>
</comment>
<accession>A0A9P0D1Z8</accession>
<feature type="domain" description="GSKIP" evidence="2">
    <location>
        <begin position="16"/>
        <end position="114"/>
    </location>
</feature>
<dbReference type="GO" id="GO:0060828">
    <property type="term" value="P:regulation of canonical Wnt signaling pathway"/>
    <property type="evidence" value="ECO:0007669"/>
    <property type="project" value="InterPro"/>
</dbReference>
<dbReference type="PANTHER" id="PTHR12490">
    <property type="entry name" value="GSK3B-INTERACTING PROTEIN"/>
    <property type="match status" value="1"/>
</dbReference>
<gene>
    <name evidence="3" type="ORF">PSYICH_LOCUS9636</name>
</gene>
<sequence length="115" mass="13112">MYMNMSGHVFDPDNWKLEAEVVINDVKDHVKTLEISEKLGSDYNVIYLNLITNEGNNYCIQLSAQGFRVVGYESDVNDLDSEVYFETPYSLLNSVSPSFKVSFANALFKKLNELN</sequence>
<dbReference type="InterPro" id="IPR023231">
    <property type="entry name" value="GSKIP_dom_sf"/>
</dbReference>
<evidence type="ECO:0000256" key="1">
    <source>
        <dbReference type="ARBA" id="ARBA00009571"/>
    </source>
</evidence>
<dbReference type="GO" id="GO:0005737">
    <property type="term" value="C:cytoplasm"/>
    <property type="evidence" value="ECO:0007669"/>
    <property type="project" value="TreeGrafter"/>
</dbReference>
<evidence type="ECO:0000313" key="3">
    <source>
        <dbReference type="EMBL" id="CAH1108401.1"/>
    </source>
</evidence>
<dbReference type="Pfam" id="PF05303">
    <property type="entry name" value="GSKIP_dom"/>
    <property type="match status" value="1"/>
</dbReference>
<proteinExistence type="inferred from homology"/>
<dbReference type="AlphaFoldDB" id="A0A9P0D1Z8"/>
<dbReference type="GO" id="GO:0051018">
    <property type="term" value="F:protein kinase A binding"/>
    <property type="evidence" value="ECO:0007669"/>
    <property type="project" value="TreeGrafter"/>
</dbReference>
<dbReference type="OrthoDB" id="19606at2759"/>
<dbReference type="EMBL" id="OV651815">
    <property type="protein sequence ID" value="CAH1108401.1"/>
    <property type="molecule type" value="Genomic_DNA"/>
</dbReference>
<evidence type="ECO:0000259" key="2">
    <source>
        <dbReference type="Pfam" id="PF05303"/>
    </source>
</evidence>
<reference evidence="3" key="1">
    <citation type="submission" date="2022-01" db="EMBL/GenBank/DDBJ databases">
        <authorList>
            <person name="King R."/>
        </authorList>
    </citation>
    <scope>NUCLEOTIDE SEQUENCE</scope>
</reference>
<dbReference type="SUPFAM" id="SSF103107">
    <property type="entry name" value="Hypothetical protein c14orf129, hspc210"/>
    <property type="match status" value="1"/>
</dbReference>
<dbReference type="PANTHER" id="PTHR12490:SF4">
    <property type="entry name" value="GSK3B-INTERACTING PROTEIN"/>
    <property type="match status" value="1"/>
</dbReference>
<protein>
    <recommendedName>
        <fullName evidence="2">GSKIP domain-containing protein</fullName>
    </recommendedName>
</protein>